<evidence type="ECO:0000313" key="9">
    <source>
        <dbReference type="EMBL" id="OMG53694.1"/>
    </source>
</evidence>
<evidence type="ECO:0000313" key="10">
    <source>
        <dbReference type="Proteomes" id="UP000187526"/>
    </source>
</evidence>
<dbReference type="SUPFAM" id="SSF50331">
    <property type="entry name" value="MOP-like"/>
    <property type="match status" value="1"/>
</dbReference>
<dbReference type="CDD" id="cd03296">
    <property type="entry name" value="ABC_CysA_sulfate_importer"/>
    <property type="match status" value="1"/>
</dbReference>
<dbReference type="InterPro" id="IPR017871">
    <property type="entry name" value="ABC_transporter-like_CS"/>
</dbReference>
<dbReference type="PROSITE" id="PS50893">
    <property type="entry name" value="ABC_TRANSPORTER_2"/>
    <property type="match status" value="1"/>
</dbReference>
<dbReference type="InterPro" id="IPR008995">
    <property type="entry name" value="Mo/tungstate-bd_C_term_dom"/>
</dbReference>
<dbReference type="GO" id="GO:0015419">
    <property type="term" value="F:ABC-type sulfate transporter activity"/>
    <property type="evidence" value="ECO:0007669"/>
    <property type="project" value="InterPro"/>
</dbReference>
<evidence type="ECO:0000256" key="4">
    <source>
        <dbReference type="ARBA" id="ARBA00022840"/>
    </source>
</evidence>
<dbReference type="EMBL" id="MTHD01000003">
    <property type="protein sequence ID" value="OMG53694.1"/>
    <property type="molecule type" value="Genomic_DNA"/>
</dbReference>
<dbReference type="GO" id="GO:0016887">
    <property type="term" value="F:ATP hydrolysis activity"/>
    <property type="evidence" value="ECO:0007669"/>
    <property type="project" value="InterPro"/>
</dbReference>
<dbReference type="Pfam" id="PF00005">
    <property type="entry name" value="ABC_tran"/>
    <property type="match status" value="1"/>
</dbReference>
<dbReference type="RefSeq" id="WP_076094643.1">
    <property type="nucleotide sequence ID" value="NZ_MTHD01000003.1"/>
</dbReference>
<evidence type="ECO:0000256" key="3">
    <source>
        <dbReference type="ARBA" id="ARBA00022741"/>
    </source>
</evidence>
<keyword evidence="6" id="KW-0764">Sulfate transport</keyword>
<dbReference type="GO" id="GO:0005524">
    <property type="term" value="F:ATP binding"/>
    <property type="evidence" value="ECO:0007669"/>
    <property type="project" value="UniProtKB-KW"/>
</dbReference>
<proteinExistence type="predicted"/>
<name>A0A1R1I4X6_9RHOO</name>
<keyword evidence="4 9" id="KW-0067">ATP-binding</keyword>
<dbReference type="InterPro" id="IPR024765">
    <property type="entry name" value="TOBE-like"/>
</dbReference>
<dbReference type="InterPro" id="IPR005666">
    <property type="entry name" value="Sulph_transpt1"/>
</dbReference>
<dbReference type="AlphaFoldDB" id="A0A1R1I4X6"/>
<feature type="domain" description="ABC transporter" evidence="8">
    <location>
        <begin position="3"/>
        <end position="237"/>
    </location>
</feature>
<organism evidence="9 10">
    <name type="scientific">Azonexus hydrophilus</name>
    <dbReference type="NCBI Taxonomy" id="418702"/>
    <lineage>
        <taxon>Bacteria</taxon>
        <taxon>Pseudomonadati</taxon>
        <taxon>Pseudomonadota</taxon>
        <taxon>Betaproteobacteria</taxon>
        <taxon>Rhodocyclales</taxon>
        <taxon>Azonexaceae</taxon>
        <taxon>Azonexus</taxon>
    </lineage>
</organism>
<comment type="caution">
    <text evidence="9">The sequence shown here is derived from an EMBL/GenBank/DDBJ whole genome shotgun (WGS) entry which is preliminary data.</text>
</comment>
<dbReference type="Pfam" id="PF17850">
    <property type="entry name" value="CysA_C_terminal"/>
    <property type="match status" value="1"/>
</dbReference>
<dbReference type="InterPro" id="IPR041193">
    <property type="entry name" value="CysA_C"/>
</dbReference>
<dbReference type="PROSITE" id="PS00211">
    <property type="entry name" value="ABC_TRANSPORTER_1"/>
    <property type="match status" value="1"/>
</dbReference>
<dbReference type="PANTHER" id="PTHR42781">
    <property type="entry name" value="SPERMIDINE/PUTRESCINE IMPORT ATP-BINDING PROTEIN POTA"/>
    <property type="match status" value="1"/>
</dbReference>
<dbReference type="FunFam" id="3.40.50.300:FF:000227">
    <property type="entry name" value="Sulfate/thiosulfate import ATP-binding protein CysA"/>
    <property type="match status" value="1"/>
</dbReference>
<dbReference type="PANTHER" id="PTHR42781:SF4">
    <property type="entry name" value="SPERMIDINE_PUTRESCINE IMPORT ATP-BINDING PROTEIN POTA"/>
    <property type="match status" value="1"/>
</dbReference>
<dbReference type="InterPro" id="IPR003593">
    <property type="entry name" value="AAA+_ATPase"/>
</dbReference>
<dbReference type="NCBIfam" id="TIGR00968">
    <property type="entry name" value="3a0106s01"/>
    <property type="match status" value="1"/>
</dbReference>
<keyword evidence="1" id="KW-0813">Transport</keyword>
<evidence type="ECO:0000256" key="7">
    <source>
        <dbReference type="ARBA" id="ARBA00023136"/>
    </source>
</evidence>
<accession>A0A1R1I4X6</accession>
<dbReference type="InterPro" id="IPR003439">
    <property type="entry name" value="ABC_transporter-like_ATP-bd"/>
</dbReference>
<dbReference type="OrthoDB" id="5298774at2"/>
<keyword evidence="7" id="KW-0472">Membrane</keyword>
<dbReference type="Gene3D" id="3.40.50.300">
    <property type="entry name" value="P-loop containing nucleotide triphosphate hydrolases"/>
    <property type="match status" value="1"/>
</dbReference>
<keyword evidence="2" id="KW-1003">Cell membrane</keyword>
<protein>
    <submittedName>
        <fullName evidence="9">Sulfate ABC transporter ATP-binding protein</fullName>
    </submittedName>
</protein>
<gene>
    <name evidence="9" type="ORF">BJN45_09680</name>
</gene>
<dbReference type="InterPro" id="IPR050093">
    <property type="entry name" value="ABC_SmlMolc_Importer"/>
</dbReference>
<dbReference type="SUPFAM" id="SSF52540">
    <property type="entry name" value="P-loop containing nucleoside triphosphate hydrolases"/>
    <property type="match status" value="1"/>
</dbReference>
<evidence type="ECO:0000256" key="6">
    <source>
        <dbReference type="ARBA" id="ARBA00023032"/>
    </source>
</evidence>
<keyword evidence="5" id="KW-1278">Translocase</keyword>
<evidence type="ECO:0000256" key="1">
    <source>
        <dbReference type="ARBA" id="ARBA00022448"/>
    </source>
</evidence>
<dbReference type="GO" id="GO:0043190">
    <property type="term" value="C:ATP-binding cassette (ABC) transporter complex"/>
    <property type="evidence" value="ECO:0007669"/>
    <property type="project" value="InterPro"/>
</dbReference>
<reference evidence="9 10" key="1">
    <citation type="submission" date="2016-10" db="EMBL/GenBank/DDBJ databases">
        <title>Alkaliphiles isolated from bioreactors.</title>
        <authorList>
            <person name="Salah Z."/>
            <person name="Rout S.P."/>
            <person name="Humphreys P.N."/>
        </authorList>
    </citation>
    <scope>NUCLEOTIDE SEQUENCE [LARGE SCALE GENOMIC DNA]</scope>
    <source>
        <strain evidence="9 10">ZS02</strain>
    </source>
</reference>
<evidence type="ECO:0000256" key="5">
    <source>
        <dbReference type="ARBA" id="ARBA00022967"/>
    </source>
</evidence>
<evidence type="ECO:0000259" key="8">
    <source>
        <dbReference type="PROSITE" id="PS50893"/>
    </source>
</evidence>
<dbReference type="SMART" id="SM00382">
    <property type="entry name" value="AAA"/>
    <property type="match status" value="1"/>
</dbReference>
<dbReference type="Pfam" id="PF12857">
    <property type="entry name" value="TOBE_3"/>
    <property type="match status" value="1"/>
</dbReference>
<sequence>MSIQVKNIHKQFGAFTALDDITLDFPTGELVALLGPSGCGKTTLLRIIAGLEQADSGQVLLDGDDASSTHARERQVGFVFQHYALFKHMTVFDNVAFGMRMKPRGQRPSEAKIRDKVHELLNLVQLDWLADRFPSQLSGGQRQRIALARALAVEPRVLLLDEPFGALDAKVRKELRRWLRKLHDELHITSIFVTHDQEEALEVADRVVLMDHGKVEQIGSPEEVYRHPATPFVYGFLGSVNFFHGRVDGESVLVGEDTLQHEAHDFEHGAEVVAFARPHELEIDTNPASTAGISARINRILAFGVTARVELDGINGSTGQHFEVEITRERVLELALQDGQAVRLVPSRLKVFERQGASA</sequence>
<dbReference type="Proteomes" id="UP000187526">
    <property type="component" value="Unassembled WGS sequence"/>
</dbReference>
<dbReference type="STRING" id="418702.BJN45_09680"/>
<dbReference type="InterPro" id="IPR027417">
    <property type="entry name" value="P-loop_NTPase"/>
</dbReference>
<keyword evidence="3" id="KW-0547">Nucleotide-binding</keyword>
<keyword evidence="10" id="KW-1185">Reference proteome</keyword>
<evidence type="ECO:0000256" key="2">
    <source>
        <dbReference type="ARBA" id="ARBA00022475"/>
    </source>
</evidence>